<accession>A0A917R5T7</accession>
<gene>
    <name evidence="1" type="ORF">GCM10010094_59050</name>
</gene>
<evidence type="ECO:0000313" key="2">
    <source>
        <dbReference type="Proteomes" id="UP000637788"/>
    </source>
</evidence>
<dbReference type="Proteomes" id="UP000637788">
    <property type="component" value="Unassembled WGS sequence"/>
</dbReference>
<dbReference type="RefSeq" id="WP_189324864.1">
    <property type="nucleotide sequence ID" value="NZ_BMPQ01000018.1"/>
</dbReference>
<proteinExistence type="predicted"/>
<evidence type="ECO:0000313" key="1">
    <source>
        <dbReference type="EMBL" id="GGK90211.1"/>
    </source>
</evidence>
<sequence>MKDRQAPEWLDTLGRCGLEVTGEAAPDGPPVNAAIYAVSGFEVEPVAAIPASTPNAADDLDEAWHHHASQSSLYGENGEFLILPPVPGGSEVGWVRVKDPVGKNLPSRISGVTGSPEFVAVSVDGRHLCAASVEESDYWVVVHEFRGP</sequence>
<reference evidence="1" key="1">
    <citation type="journal article" date="2014" name="Int. J. Syst. Evol. Microbiol.">
        <title>Complete genome sequence of Corynebacterium casei LMG S-19264T (=DSM 44701T), isolated from a smear-ripened cheese.</title>
        <authorList>
            <consortium name="US DOE Joint Genome Institute (JGI-PGF)"/>
            <person name="Walter F."/>
            <person name="Albersmeier A."/>
            <person name="Kalinowski J."/>
            <person name="Ruckert C."/>
        </authorList>
    </citation>
    <scope>NUCLEOTIDE SEQUENCE</scope>
    <source>
        <strain evidence="1">JCM 3035</strain>
    </source>
</reference>
<reference evidence="1" key="2">
    <citation type="submission" date="2020-09" db="EMBL/GenBank/DDBJ databases">
        <authorList>
            <person name="Sun Q."/>
            <person name="Ohkuma M."/>
        </authorList>
    </citation>
    <scope>NUCLEOTIDE SEQUENCE</scope>
    <source>
        <strain evidence="1">JCM 3035</strain>
    </source>
</reference>
<protein>
    <submittedName>
        <fullName evidence="1">Uncharacterized protein</fullName>
    </submittedName>
</protein>
<dbReference type="AlphaFoldDB" id="A0A917R5T7"/>
<name>A0A917R5T7_9ACTN</name>
<dbReference type="EMBL" id="BMPQ01000018">
    <property type="protein sequence ID" value="GGK90211.1"/>
    <property type="molecule type" value="Genomic_DNA"/>
</dbReference>
<organism evidence="1 2">
    <name type="scientific">Streptomyces flaveus</name>
    <dbReference type="NCBI Taxonomy" id="66370"/>
    <lineage>
        <taxon>Bacteria</taxon>
        <taxon>Bacillati</taxon>
        <taxon>Actinomycetota</taxon>
        <taxon>Actinomycetes</taxon>
        <taxon>Kitasatosporales</taxon>
        <taxon>Streptomycetaceae</taxon>
        <taxon>Streptomyces</taxon>
        <taxon>Streptomyces aurantiacus group</taxon>
    </lineage>
</organism>
<keyword evidence="2" id="KW-1185">Reference proteome</keyword>
<comment type="caution">
    <text evidence="1">The sequence shown here is derived from an EMBL/GenBank/DDBJ whole genome shotgun (WGS) entry which is preliminary data.</text>
</comment>